<gene>
    <name evidence="2" type="ORF">SEPMUDRAFT_124208</name>
</gene>
<protein>
    <recommendedName>
        <fullName evidence="4">WW domain-containing protein</fullName>
    </recommendedName>
</protein>
<evidence type="ECO:0000313" key="3">
    <source>
        <dbReference type="Proteomes" id="UP000016931"/>
    </source>
</evidence>
<reference evidence="2 3" key="1">
    <citation type="journal article" date="2012" name="PLoS Pathog.">
        <title>Diverse lifestyles and strategies of plant pathogenesis encoded in the genomes of eighteen Dothideomycetes fungi.</title>
        <authorList>
            <person name="Ohm R.A."/>
            <person name="Feau N."/>
            <person name="Henrissat B."/>
            <person name="Schoch C.L."/>
            <person name="Horwitz B.A."/>
            <person name="Barry K.W."/>
            <person name="Condon B.J."/>
            <person name="Copeland A.C."/>
            <person name="Dhillon B."/>
            <person name="Glaser F."/>
            <person name="Hesse C.N."/>
            <person name="Kosti I."/>
            <person name="LaButti K."/>
            <person name="Lindquist E.A."/>
            <person name="Lucas S."/>
            <person name="Salamov A.A."/>
            <person name="Bradshaw R.E."/>
            <person name="Ciuffetti L."/>
            <person name="Hamelin R.C."/>
            <person name="Kema G.H.J."/>
            <person name="Lawrence C."/>
            <person name="Scott J.A."/>
            <person name="Spatafora J.W."/>
            <person name="Turgeon B.G."/>
            <person name="de Wit P.J.G.M."/>
            <person name="Zhong S."/>
            <person name="Goodwin S.B."/>
            <person name="Grigoriev I.V."/>
        </authorList>
    </citation>
    <scope>NUCLEOTIDE SEQUENCE [LARGE SCALE GENOMIC DNA]</scope>
    <source>
        <strain evidence="2 3">SO2202</strain>
    </source>
</reference>
<dbReference type="GeneID" id="27899033"/>
<dbReference type="eggNOG" id="ENOG502RXNF">
    <property type="taxonomic scope" value="Eukaryota"/>
</dbReference>
<feature type="compositionally biased region" description="Polar residues" evidence="1">
    <location>
        <begin position="23"/>
        <end position="43"/>
    </location>
</feature>
<sequence length="219" mass="24462">MAQPKADKHQKNLSRYKWFKCENPSQTPDTPAHYYTNTETGASSWEEPQEPYWVYNIELGGPDPCGLQYPAGVERPGAEQTLAETNPLQYNPKIHGNYDPNADYAKYTSQRLAQQSGGATTTLTTMPGHTADYTAIMALNARTGSTQPSHLTADRHTEAAKSGRQMNAFFDVDAAANAHEGKSLKEERKAKKLSKAEVKAFNEARKEKKQKKRMAFYKS</sequence>
<dbReference type="EMBL" id="KB456261">
    <property type="protein sequence ID" value="EMF16109.1"/>
    <property type="molecule type" value="Genomic_DNA"/>
</dbReference>
<organism evidence="2 3">
    <name type="scientific">Sphaerulina musiva (strain SO2202)</name>
    <name type="common">Poplar stem canker fungus</name>
    <name type="synonym">Septoria musiva</name>
    <dbReference type="NCBI Taxonomy" id="692275"/>
    <lineage>
        <taxon>Eukaryota</taxon>
        <taxon>Fungi</taxon>
        <taxon>Dikarya</taxon>
        <taxon>Ascomycota</taxon>
        <taxon>Pezizomycotina</taxon>
        <taxon>Dothideomycetes</taxon>
        <taxon>Dothideomycetidae</taxon>
        <taxon>Mycosphaerellales</taxon>
        <taxon>Mycosphaerellaceae</taxon>
        <taxon>Sphaerulina</taxon>
    </lineage>
</organism>
<accession>M3DF08</accession>
<dbReference type="RefSeq" id="XP_016764230.1">
    <property type="nucleotide sequence ID" value="XM_016901896.1"/>
</dbReference>
<name>M3DF08_SPHMS</name>
<evidence type="ECO:0008006" key="4">
    <source>
        <dbReference type="Google" id="ProtNLM"/>
    </source>
</evidence>
<dbReference type="OMA" id="AYESTMA"/>
<keyword evidence="3" id="KW-1185">Reference proteome</keyword>
<proteinExistence type="predicted"/>
<dbReference type="Proteomes" id="UP000016931">
    <property type="component" value="Unassembled WGS sequence"/>
</dbReference>
<dbReference type="OrthoDB" id="2444812at2759"/>
<evidence type="ECO:0000256" key="1">
    <source>
        <dbReference type="SAM" id="MobiDB-lite"/>
    </source>
</evidence>
<dbReference type="AlphaFoldDB" id="M3DF08"/>
<dbReference type="HOGENOM" id="CLU_061843_2_0_1"/>
<feature type="region of interest" description="Disordered" evidence="1">
    <location>
        <begin position="21"/>
        <end position="44"/>
    </location>
</feature>
<evidence type="ECO:0000313" key="2">
    <source>
        <dbReference type="EMBL" id="EMF16109.1"/>
    </source>
</evidence>